<accession>A0A8H6XLP2</accession>
<sequence>MEYIVHNVQQGLDATTLGASAVASGGYPFDWLVRSITASFPTPVTDSGSMRRVIATFNVVWMEEGRLGVIERLEVSRARMGTVDDSAVECLEVSCPRERMMDDSAAVRLEVSPSGIDDSAAHVSEQLKQVTVIHTVDLFDVRGDTMSREVHAPVDNSATISQSVGESMLEERNDLPACCSDPGAGCINLGDCPRPLGVRNSLSLAQETAKVMEKMASNSCNAPDLVLMVDNRQGRM</sequence>
<keyword evidence="2" id="KW-1185">Reference proteome</keyword>
<name>A0A8H6XLP2_9AGAR</name>
<gene>
    <name evidence="1" type="ORF">MSAN_02027300</name>
</gene>
<protein>
    <submittedName>
        <fullName evidence="1">Uncharacterized protein</fullName>
    </submittedName>
</protein>
<dbReference type="EMBL" id="JACAZH010000025">
    <property type="protein sequence ID" value="KAF7342694.1"/>
    <property type="molecule type" value="Genomic_DNA"/>
</dbReference>
<organism evidence="1 2">
    <name type="scientific">Mycena sanguinolenta</name>
    <dbReference type="NCBI Taxonomy" id="230812"/>
    <lineage>
        <taxon>Eukaryota</taxon>
        <taxon>Fungi</taxon>
        <taxon>Dikarya</taxon>
        <taxon>Basidiomycota</taxon>
        <taxon>Agaricomycotina</taxon>
        <taxon>Agaricomycetes</taxon>
        <taxon>Agaricomycetidae</taxon>
        <taxon>Agaricales</taxon>
        <taxon>Marasmiineae</taxon>
        <taxon>Mycenaceae</taxon>
        <taxon>Mycena</taxon>
    </lineage>
</organism>
<comment type="caution">
    <text evidence="1">The sequence shown here is derived from an EMBL/GenBank/DDBJ whole genome shotgun (WGS) entry which is preliminary data.</text>
</comment>
<proteinExistence type="predicted"/>
<reference evidence="1" key="1">
    <citation type="submission" date="2020-05" db="EMBL/GenBank/DDBJ databases">
        <title>Mycena genomes resolve the evolution of fungal bioluminescence.</title>
        <authorList>
            <person name="Tsai I.J."/>
        </authorList>
    </citation>
    <scope>NUCLEOTIDE SEQUENCE</scope>
    <source>
        <strain evidence="1">160909Yilan</strain>
    </source>
</reference>
<dbReference type="Proteomes" id="UP000623467">
    <property type="component" value="Unassembled WGS sequence"/>
</dbReference>
<dbReference type="AlphaFoldDB" id="A0A8H6XLP2"/>
<evidence type="ECO:0000313" key="2">
    <source>
        <dbReference type="Proteomes" id="UP000623467"/>
    </source>
</evidence>
<evidence type="ECO:0000313" key="1">
    <source>
        <dbReference type="EMBL" id="KAF7342694.1"/>
    </source>
</evidence>
<dbReference type="OrthoDB" id="3115979at2759"/>